<feature type="non-terminal residue" evidence="2">
    <location>
        <position position="61"/>
    </location>
</feature>
<keyword evidence="3" id="KW-1185">Reference proteome</keyword>
<organism evidence="2 3">
    <name type="scientific">Pholiota conissans</name>
    <dbReference type="NCBI Taxonomy" id="109636"/>
    <lineage>
        <taxon>Eukaryota</taxon>
        <taxon>Fungi</taxon>
        <taxon>Dikarya</taxon>
        <taxon>Basidiomycota</taxon>
        <taxon>Agaricomycotina</taxon>
        <taxon>Agaricomycetes</taxon>
        <taxon>Agaricomycetidae</taxon>
        <taxon>Agaricales</taxon>
        <taxon>Agaricineae</taxon>
        <taxon>Strophariaceae</taxon>
        <taxon>Pholiota</taxon>
    </lineage>
</organism>
<protein>
    <recommendedName>
        <fullName evidence="1">DUF8040 domain-containing protein</fullName>
    </recommendedName>
</protein>
<dbReference type="InterPro" id="IPR058353">
    <property type="entry name" value="DUF8040"/>
</dbReference>
<reference evidence="2" key="1">
    <citation type="submission" date="2020-11" db="EMBL/GenBank/DDBJ databases">
        <authorList>
            <consortium name="DOE Joint Genome Institute"/>
            <person name="Ahrendt S."/>
            <person name="Riley R."/>
            <person name="Andreopoulos W."/>
            <person name="Labutti K."/>
            <person name="Pangilinan J."/>
            <person name="Ruiz-Duenas F.J."/>
            <person name="Barrasa J.M."/>
            <person name="Sanchez-Garcia M."/>
            <person name="Camarero S."/>
            <person name="Miyauchi S."/>
            <person name="Serrano A."/>
            <person name="Linde D."/>
            <person name="Babiker R."/>
            <person name="Drula E."/>
            <person name="Ayuso-Fernandez I."/>
            <person name="Pacheco R."/>
            <person name="Padilla G."/>
            <person name="Ferreira P."/>
            <person name="Barriuso J."/>
            <person name="Kellner H."/>
            <person name="Castanera R."/>
            <person name="Alfaro M."/>
            <person name="Ramirez L."/>
            <person name="Pisabarro A.G."/>
            <person name="Kuo A."/>
            <person name="Tritt A."/>
            <person name="Lipzen A."/>
            <person name="He G."/>
            <person name="Yan M."/>
            <person name="Ng V."/>
            <person name="Cullen D."/>
            <person name="Martin F."/>
            <person name="Rosso M.-N."/>
            <person name="Henrissat B."/>
            <person name="Hibbett D."/>
            <person name="Martinez A.T."/>
            <person name="Grigoriev I.V."/>
        </authorList>
    </citation>
    <scope>NUCLEOTIDE SEQUENCE</scope>
    <source>
        <strain evidence="2">CIRM-BRFM 674</strain>
    </source>
</reference>
<evidence type="ECO:0000313" key="2">
    <source>
        <dbReference type="EMBL" id="KAF9470916.1"/>
    </source>
</evidence>
<dbReference type="EMBL" id="MU155809">
    <property type="protein sequence ID" value="KAF9470916.1"/>
    <property type="molecule type" value="Genomic_DNA"/>
</dbReference>
<dbReference type="Pfam" id="PF26138">
    <property type="entry name" value="DUF8040"/>
    <property type="match status" value="1"/>
</dbReference>
<proteinExistence type="predicted"/>
<sequence length="61" mass="7161">NSVLDGQRWLNELLNSPTRIQEQLGLARHVFRQLSRELQEFHGLCDSKYISADEQLAIFLY</sequence>
<dbReference type="OrthoDB" id="2430314at2759"/>
<dbReference type="Proteomes" id="UP000807469">
    <property type="component" value="Unassembled WGS sequence"/>
</dbReference>
<evidence type="ECO:0000259" key="1">
    <source>
        <dbReference type="Pfam" id="PF26138"/>
    </source>
</evidence>
<dbReference type="AlphaFoldDB" id="A0A9P6CLA7"/>
<feature type="domain" description="DUF8040" evidence="1">
    <location>
        <begin position="1"/>
        <end position="61"/>
    </location>
</feature>
<feature type="non-terminal residue" evidence="2">
    <location>
        <position position="1"/>
    </location>
</feature>
<gene>
    <name evidence="2" type="ORF">BDN70DRAFT_768772</name>
</gene>
<name>A0A9P6CLA7_9AGAR</name>
<accession>A0A9P6CLA7</accession>
<evidence type="ECO:0000313" key="3">
    <source>
        <dbReference type="Proteomes" id="UP000807469"/>
    </source>
</evidence>
<comment type="caution">
    <text evidence="2">The sequence shown here is derived from an EMBL/GenBank/DDBJ whole genome shotgun (WGS) entry which is preliminary data.</text>
</comment>